<dbReference type="InterPro" id="IPR001810">
    <property type="entry name" value="F-box_dom"/>
</dbReference>
<evidence type="ECO:0000313" key="3">
    <source>
        <dbReference type="Proteomes" id="UP000759131"/>
    </source>
</evidence>
<dbReference type="Proteomes" id="UP000759131">
    <property type="component" value="Unassembled WGS sequence"/>
</dbReference>
<sequence>MSKDCFDRFGDDLSEVLLSYLSFEDRFRCESVSKQIQRVIFKTQTKLNIRKSKKFISVGEKCNDFTVFETILQKLPNITDVDISYEFDANNPVNAM</sequence>
<evidence type="ECO:0000259" key="1">
    <source>
        <dbReference type="Pfam" id="PF00646"/>
    </source>
</evidence>
<keyword evidence="3" id="KW-1185">Reference proteome</keyword>
<dbReference type="OrthoDB" id="10467078at2759"/>
<feature type="domain" description="F-box" evidence="1">
    <location>
        <begin position="10"/>
        <end position="40"/>
    </location>
</feature>
<dbReference type="InterPro" id="IPR036047">
    <property type="entry name" value="F-box-like_dom_sf"/>
</dbReference>
<accession>A0A7R9Q6V0</accession>
<dbReference type="EMBL" id="CAJPIZ010014916">
    <property type="protein sequence ID" value="CAG2115013.1"/>
    <property type="molecule type" value="Genomic_DNA"/>
</dbReference>
<name>A0A7R9Q6V0_9ACAR</name>
<dbReference type="SUPFAM" id="SSF81383">
    <property type="entry name" value="F-box domain"/>
    <property type="match status" value="1"/>
</dbReference>
<dbReference type="Pfam" id="PF00646">
    <property type="entry name" value="F-box"/>
    <property type="match status" value="1"/>
</dbReference>
<protein>
    <recommendedName>
        <fullName evidence="1">F-box domain-containing protein</fullName>
    </recommendedName>
</protein>
<reference evidence="2" key="1">
    <citation type="submission" date="2020-11" db="EMBL/GenBank/DDBJ databases">
        <authorList>
            <person name="Tran Van P."/>
        </authorList>
    </citation>
    <scope>NUCLEOTIDE SEQUENCE</scope>
</reference>
<dbReference type="AlphaFoldDB" id="A0A7R9Q6V0"/>
<evidence type="ECO:0000313" key="2">
    <source>
        <dbReference type="EMBL" id="CAD7634583.1"/>
    </source>
</evidence>
<gene>
    <name evidence="2" type="ORF">OSB1V03_LOCUS14979</name>
</gene>
<organism evidence="2">
    <name type="scientific">Medioppia subpectinata</name>
    <dbReference type="NCBI Taxonomy" id="1979941"/>
    <lineage>
        <taxon>Eukaryota</taxon>
        <taxon>Metazoa</taxon>
        <taxon>Ecdysozoa</taxon>
        <taxon>Arthropoda</taxon>
        <taxon>Chelicerata</taxon>
        <taxon>Arachnida</taxon>
        <taxon>Acari</taxon>
        <taxon>Acariformes</taxon>
        <taxon>Sarcoptiformes</taxon>
        <taxon>Oribatida</taxon>
        <taxon>Brachypylina</taxon>
        <taxon>Oppioidea</taxon>
        <taxon>Oppiidae</taxon>
        <taxon>Medioppia</taxon>
    </lineage>
</organism>
<dbReference type="EMBL" id="OC869491">
    <property type="protein sequence ID" value="CAD7634583.1"/>
    <property type="molecule type" value="Genomic_DNA"/>
</dbReference>
<proteinExistence type="predicted"/>